<evidence type="ECO:0000259" key="2">
    <source>
        <dbReference type="PROSITE" id="PS50090"/>
    </source>
</evidence>
<dbReference type="Gene3D" id="1.10.10.60">
    <property type="entry name" value="Homeodomain-like"/>
    <property type="match status" value="1"/>
</dbReference>
<feature type="region of interest" description="Disordered" evidence="1">
    <location>
        <begin position="419"/>
        <end position="453"/>
    </location>
</feature>
<feature type="compositionally biased region" description="Low complexity" evidence="1">
    <location>
        <begin position="779"/>
        <end position="791"/>
    </location>
</feature>
<dbReference type="OrthoDB" id="2143914at2759"/>
<feature type="region of interest" description="Disordered" evidence="1">
    <location>
        <begin position="123"/>
        <end position="223"/>
    </location>
</feature>
<dbReference type="GO" id="GO:0000978">
    <property type="term" value="F:RNA polymerase II cis-regulatory region sequence-specific DNA binding"/>
    <property type="evidence" value="ECO:0007669"/>
    <property type="project" value="TreeGrafter"/>
</dbReference>
<protein>
    <submittedName>
        <fullName evidence="4">Uncharacterized protein</fullName>
    </submittedName>
</protein>
<feature type="domain" description="HTH myb-type" evidence="3">
    <location>
        <begin position="31"/>
        <end position="81"/>
    </location>
</feature>
<dbReference type="InterPro" id="IPR017930">
    <property type="entry name" value="Myb_dom"/>
</dbReference>
<dbReference type="GO" id="GO:0000981">
    <property type="term" value="F:DNA-binding transcription factor activity, RNA polymerase II-specific"/>
    <property type="evidence" value="ECO:0007669"/>
    <property type="project" value="TreeGrafter"/>
</dbReference>
<dbReference type="Proteomes" id="UP000612055">
    <property type="component" value="Unassembled WGS sequence"/>
</dbReference>
<feature type="compositionally biased region" description="Low complexity" evidence="1">
    <location>
        <begin position="361"/>
        <end position="374"/>
    </location>
</feature>
<dbReference type="EMBL" id="JAEHOE010000164">
    <property type="protein sequence ID" value="KAG2483851.1"/>
    <property type="molecule type" value="Genomic_DNA"/>
</dbReference>
<comment type="caution">
    <text evidence="4">The sequence shown here is derived from an EMBL/GenBank/DDBJ whole genome shotgun (WGS) entry which is preliminary data.</text>
</comment>
<name>A0A836BP16_9CHLO</name>
<evidence type="ECO:0000313" key="4">
    <source>
        <dbReference type="EMBL" id="KAG2483851.1"/>
    </source>
</evidence>
<dbReference type="GO" id="GO:0005634">
    <property type="term" value="C:nucleus"/>
    <property type="evidence" value="ECO:0007669"/>
    <property type="project" value="TreeGrafter"/>
</dbReference>
<feature type="region of interest" description="Disordered" evidence="1">
    <location>
        <begin position="341"/>
        <end position="374"/>
    </location>
</feature>
<dbReference type="AlphaFoldDB" id="A0A836BP16"/>
<dbReference type="InterPro" id="IPR009057">
    <property type="entry name" value="Homeodomain-like_sf"/>
</dbReference>
<dbReference type="SUPFAM" id="SSF46689">
    <property type="entry name" value="Homeodomain-like"/>
    <property type="match status" value="1"/>
</dbReference>
<feature type="compositionally biased region" description="Low complexity" evidence="1">
    <location>
        <begin position="192"/>
        <end position="209"/>
    </location>
</feature>
<feature type="compositionally biased region" description="Pro residues" evidence="1">
    <location>
        <begin position="762"/>
        <end position="778"/>
    </location>
</feature>
<reference evidence="4" key="1">
    <citation type="journal article" date="2020" name="bioRxiv">
        <title>Comparative genomics of Chlamydomonas.</title>
        <authorList>
            <person name="Craig R.J."/>
            <person name="Hasan A.R."/>
            <person name="Ness R.W."/>
            <person name="Keightley P.D."/>
        </authorList>
    </citation>
    <scope>NUCLEOTIDE SEQUENCE</scope>
    <source>
        <strain evidence="4">CCAP 11/70</strain>
    </source>
</reference>
<dbReference type="InterPro" id="IPR001005">
    <property type="entry name" value="SANT/Myb"/>
</dbReference>
<dbReference type="PROSITE" id="PS50090">
    <property type="entry name" value="MYB_LIKE"/>
    <property type="match status" value="1"/>
</dbReference>
<organism evidence="4 5">
    <name type="scientific">Edaphochlamys debaryana</name>
    <dbReference type="NCBI Taxonomy" id="47281"/>
    <lineage>
        <taxon>Eukaryota</taxon>
        <taxon>Viridiplantae</taxon>
        <taxon>Chlorophyta</taxon>
        <taxon>core chlorophytes</taxon>
        <taxon>Chlorophyceae</taxon>
        <taxon>CS clade</taxon>
        <taxon>Chlamydomonadales</taxon>
        <taxon>Chlamydomonadales incertae sedis</taxon>
        <taxon>Edaphochlamys</taxon>
    </lineage>
</organism>
<evidence type="ECO:0000256" key="1">
    <source>
        <dbReference type="SAM" id="MobiDB-lite"/>
    </source>
</evidence>
<dbReference type="PANTHER" id="PTHR45614">
    <property type="entry name" value="MYB PROTEIN-RELATED"/>
    <property type="match status" value="1"/>
</dbReference>
<dbReference type="CDD" id="cd00167">
    <property type="entry name" value="SANT"/>
    <property type="match status" value="1"/>
</dbReference>
<feature type="compositionally biased region" description="Basic and acidic residues" evidence="1">
    <location>
        <begin position="152"/>
        <end position="162"/>
    </location>
</feature>
<feature type="compositionally biased region" description="Gly residues" evidence="1">
    <location>
        <begin position="210"/>
        <end position="223"/>
    </location>
</feature>
<keyword evidence="5" id="KW-1185">Reference proteome</keyword>
<feature type="region of interest" description="Disordered" evidence="1">
    <location>
        <begin position="564"/>
        <end position="587"/>
    </location>
</feature>
<feature type="region of interest" description="Disordered" evidence="1">
    <location>
        <begin position="755"/>
        <end position="791"/>
    </location>
</feature>
<feature type="region of interest" description="Disordered" evidence="1">
    <location>
        <begin position="1"/>
        <end position="34"/>
    </location>
</feature>
<dbReference type="Pfam" id="PF00249">
    <property type="entry name" value="Myb_DNA-binding"/>
    <property type="match status" value="1"/>
</dbReference>
<sequence length="862" mass="85306">MTSASESGAEESRPKKRRGASTLRSSLAAARRRPWSEKDLHRLARLHADLGNRWSLIAKSLRGRTDNDVKNIFHSALRSKTNDTDLLLRTYAQAVGPNCDDTHMRQQAFEAARRRQQLLTEGAEAGAEGPAGEEGSRPAPHKPNAPAPGRNSAKDYSRRSSLDGEPDAAAAEALAPGSTADHCTGDPGTPQGASASPSAAAGPSAAGSASCGGVGSGASGLSGSGVGSRGALAAVAEAAAELGEIRSPTPKMAQPAWPPPAAAALPLLAAAVAGPLAVTPSQTSAAGFSGLCAAALAAAPFGQPQQLLPAGAASCWLADAGAGATGALASGPGSAALLSWATLPPPPQQHQLSPPPPPQPRQQQQQQHWPVSSAAATASAAAVTAAAAAVTAAAAAVNDSMEAVLAGVDQTDMATLLGDAYGDGGSDDEDTIMDERMGGGGGGGGGSGGGGRAGYGPSSCDGTASLCDAWAVSPFTFEAPCSSEADGALAGPGAAAGLLPREGSSRGCLAAASAPHSGSSALPWCGLEPSASAAASHAASPAAAAVAAAAAAMTKHTAGLMRGASEAFSSRRSPGGAVPTHMPPTHMEPTHMEPTHMAAPPTHMVPRSMSDGAAIAGHLGGPASLAGSFLQLPLPPPPPAGGGASGGLAAGLVSFAEFAATGGGAHQPWQQLAGGAGTGSGFSVPAFGSAPPAPAEAAAASLPMPYSLPGQPRLSYHQDALIAMQQNRIQQIHAQQLQIQQVHIQATALCGTSAQQQGEVQVPPPRPPWSPQPPPPQPAFQHPPRWSMAGGAWPLPAAPSLPLSLPLPLPPSHPGPAWQDQLGVQQGFEPGSVLFTLRHMASGQATAAGAMASAPAASGTMR</sequence>
<accession>A0A836BP16</accession>
<feature type="compositionally biased region" description="Gly residues" evidence="1">
    <location>
        <begin position="438"/>
        <end position="453"/>
    </location>
</feature>
<dbReference type="PROSITE" id="PS51294">
    <property type="entry name" value="HTH_MYB"/>
    <property type="match status" value="1"/>
</dbReference>
<dbReference type="InterPro" id="IPR050560">
    <property type="entry name" value="MYB_TF"/>
</dbReference>
<proteinExistence type="predicted"/>
<feature type="compositionally biased region" description="Pro residues" evidence="1">
    <location>
        <begin position="343"/>
        <end position="360"/>
    </location>
</feature>
<evidence type="ECO:0000313" key="5">
    <source>
        <dbReference type="Proteomes" id="UP000612055"/>
    </source>
</evidence>
<dbReference type="SMART" id="SM00717">
    <property type="entry name" value="SANT"/>
    <property type="match status" value="1"/>
</dbReference>
<feature type="domain" description="Myb-like" evidence="2">
    <location>
        <begin position="31"/>
        <end position="77"/>
    </location>
</feature>
<gene>
    <name evidence="4" type="ORF">HYH03_017303</name>
</gene>
<dbReference type="PANTHER" id="PTHR45614:SF150">
    <property type="entry name" value="MYB-LIKE DNA-BINDING DOMAIN CONTAINING PROTEIN, EXPRESSED"/>
    <property type="match status" value="1"/>
</dbReference>
<feature type="compositionally biased region" description="Low complexity" evidence="1">
    <location>
        <begin position="20"/>
        <end position="29"/>
    </location>
</feature>
<evidence type="ECO:0000259" key="3">
    <source>
        <dbReference type="PROSITE" id="PS51294"/>
    </source>
</evidence>
<feature type="compositionally biased region" description="Low complexity" evidence="1">
    <location>
        <begin position="167"/>
        <end position="177"/>
    </location>
</feature>